<proteinExistence type="predicted"/>
<dbReference type="SUPFAM" id="SSF54236">
    <property type="entry name" value="Ubiquitin-like"/>
    <property type="match status" value="1"/>
</dbReference>
<dbReference type="Gramene" id="OE9A097986T1">
    <property type="protein sequence ID" value="OE9A097986C1"/>
    <property type="gene ID" value="OE9A097986"/>
</dbReference>
<evidence type="ECO:0000313" key="4">
    <source>
        <dbReference type="Proteomes" id="UP000594638"/>
    </source>
</evidence>
<protein>
    <submittedName>
        <fullName evidence="3">Ubiquitin family</fullName>
    </submittedName>
</protein>
<dbReference type="GO" id="GO:0043130">
    <property type="term" value="F:ubiquitin binding"/>
    <property type="evidence" value="ECO:0007669"/>
    <property type="project" value="TreeGrafter"/>
</dbReference>
<dbReference type="GO" id="GO:0070628">
    <property type="term" value="F:proteasome binding"/>
    <property type="evidence" value="ECO:0007669"/>
    <property type="project" value="TreeGrafter"/>
</dbReference>
<dbReference type="OrthoDB" id="1916003at2759"/>
<dbReference type="PROSITE" id="PS50053">
    <property type="entry name" value="UBIQUITIN_2"/>
    <property type="match status" value="1"/>
</dbReference>
<keyword evidence="4" id="KW-1185">Reference proteome</keyword>
<organism evidence="3 4">
    <name type="scientific">Olea europaea subsp. europaea</name>
    <dbReference type="NCBI Taxonomy" id="158383"/>
    <lineage>
        <taxon>Eukaryota</taxon>
        <taxon>Viridiplantae</taxon>
        <taxon>Streptophyta</taxon>
        <taxon>Embryophyta</taxon>
        <taxon>Tracheophyta</taxon>
        <taxon>Spermatophyta</taxon>
        <taxon>Magnoliopsida</taxon>
        <taxon>eudicotyledons</taxon>
        <taxon>Gunneridae</taxon>
        <taxon>Pentapetalae</taxon>
        <taxon>asterids</taxon>
        <taxon>lamiids</taxon>
        <taxon>Lamiales</taxon>
        <taxon>Oleaceae</taxon>
        <taxon>Oleeae</taxon>
        <taxon>Olea</taxon>
    </lineage>
</organism>
<dbReference type="PANTHER" id="PTHR10621:SF61">
    <property type="entry name" value="UBIQUITIN FAMILY PROTEIN"/>
    <property type="match status" value="1"/>
</dbReference>
<feature type="compositionally biased region" description="Polar residues" evidence="1">
    <location>
        <begin position="86"/>
        <end position="97"/>
    </location>
</feature>
<dbReference type="GO" id="GO:0031593">
    <property type="term" value="F:polyubiquitin modification-dependent protein binding"/>
    <property type="evidence" value="ECO:0007669"/>
    <property type="project" value="TreeGrafter"/>
</dbReference>
<dbReference type="GO" id="GO:0005829">
    <property type="term" value="C:cytosol"/>
    <property type="evidence" value="ECO:0007669"/>
    <property type="project" value="TreeGrafter"/>
</dbReference>
<dbReference type="Pfam" id="PF00240">
    <property type="entry name" value="ubiquitin"/>
    <property type="match status" value="1"/>
</dbReference>
<reference evidence="3 4" key="1">
    <citation type="submission" date="2019-12" db="EMBL/GenBank/DDBJ databases">
        <authorList>
            <person name="Alioto T."/>
            <person name="Alioto T."/>
            <person name="Gomez Garrido J."/>
        </authorList>
    </citation>
    <scope>NUCLEOTIDE SEQUENCE [LARGE SCALE GENOMIC DNA]</scope>
</reference>
<sequence>MKVVAEVMTGKLFYIHIEDNSTVADLKREIGVQENLPSDRLILMLDDNPRRLMDKNDLSVKVYGVQEGSHIYIFFDTLDDDSSNIFSNQDPVLNPGSSPEAKKMNE</sequence>
<gene>
    <name evidence="3" type="ORF">OLEA9_A097986</name>
</gene>
<dbReference type="PANTHER" id="PTHR10621">
    <property type="entry name" value="UV EXCISION REPAIR PROTEIN RAD23"/>
    <property type="match status" value="1"/>
</dbReference>
<dbReference type="InterPro" id="IPR000626">
    <property type="entry name" value="Ubiquitin-like_dom"/>
</dbReference>
<comment type="caution">
    <text evidence="3">The sequence shown here is derived from an EMBL/GenBank/DDBJ whole genome shotgun (WGS) entry which is preliminary data.</text>
</comment>
<evidence type="ECO:0000313" key="3">
    <source>
        <dbReference type="EMBL" id="CAA3005294.1"/>
    </source>
</evidence>
<dbReference type="Proteomes" id="UP000594638">
    <property type="component" value="Unassembled WGS sequence"/>
</dbReference>
<evidence type="ECO:0000256" key="1">
    <source>
        <dbReference type="SAM" id="MobiDB-lite"/>
    </source>
</evidence>
<feature type="region of interest" description="Disordered" evidence="1">
    <location>
        <begin position="86"/>
        <end position="106"/>
    </location>
</feature>
<dbReference type="AlphaFoldDB" id="A0A8S0THU9"/>
<feature type="domain" description="Ubiquitin-like" evidence="2">
    <location>
        <begin position="1"/>
        <end position="73"/>
    </location>
</feature>
<dbReference type="Gene3D" id="3.10.20.90">
    <property type="entry name" value="Phosphatidylinositol 3-kinase Catalytic Subunit, Chain A, domain 1"/>
    <property type="match status" value="1"/>
</dbReference>
<dbReference type="EMBL" id="CACTIH010007243">
    <property type="protein sequence ID" value="CAA3005294.1"/>
    <property type="molecule type" value="Genomic_DNA"/>
</dbReference>
<dbReference type="GO" id="GO:0043161">
    <property type="term" value="P:proteasome-mediated ubiquitin-dependent protein catabolic process"/>
    <property type="evidence" value="ECO:0007669"/>
    <property type="project" value="TreeGrafter"/>
</dbReference>
<name>A0A8S0THU9_OLEEU</name>
<evidence type="ECO:0000259" key="2">
    <source>
        <dbReference type="PROSITE" id="PS50053"/>
    </source>
</evidence>
<accession>A0A8S0THU9</accession>
<dbReference type="CDD" id="cd17039">
    <property type="entry name" value="Ubl_ubiquitin_like"/>
    <property type="match status" value="1"/>
</dbReference>
<dbReference type="InterPro" id="IPR029071">
    <property type="entry name" value="Ubiquitin-like_domsf"/>
</dbReference>
<dbReference type="GO" id="GO:0005654">
    <property type="term" value="C:nucleoplasm"/>
    <property type="evidence" value="ECO:0007669"/>
    <property type="project" value="TreeGrafter"/>
</dbReference>